<organism evidence="1 2">
    <name type="scientific">Letharia lupina</name>
    <dbReference type="NCBI Taxonomy" id="560253"/>
    <lineage>
        <taxon>Eukaryota</taxon>
        <taxon>Fungi</taxon>
        <taxon>Dikarya</taxon>
        <taxon>Ascomycota</taxon>
        <taxon>Pezizomycotina</taxon>
        <taxon>Lecanoromycetes</taxon>
        <taxon>OSLEUM clade</taxon>
        <taxon>Lecanoromycetidae</taxon>
        <taxon>Lecanorales</taxon>
        <taxon>Lecanorineae</taxon>
        <taxon>Parmeliaceae</taxon>
        <taxon>Letharia</taxon>
    </lineage>
</organism>
<dbReference type="Proteomes" id="UP000593566">
    <property type="component" value="Unassembled WGS sequence"/>
</dbReference>
<accession>A0A8H6F888</accession>
<dbReference type="GeneID" id="59334387"/>
<evidence type="ECO:0000313" key="2">
    <source>
        <dbReference type="Proteomes" id="UP000593566"/>
    </source>
</evidence>
<reference evidence="1 2" key="1">
    <citation type="journal article" date="2020" name="Genomics">
        <title>Complete, high-quality genomes from long-read metagenomic sequencing of two wolf lichen thalli reveals enigmatic genome architecture.</title>
        <authorList>
            <person name="McKenzie S.K."/>
            <person name="Walston R.F."/>
            <person name="Allen J.L."/>
        </authorList>
    </citation>
    <scope>NUCLEOTIDE SEQUENCE [LARGE SCALE GENOMIC DNA]</scope>
    <source>
        <strain evidence="1">WasteWater1</strain>
    </source>
</reference>
<dbReference type="RefSeq" id="XP_037148066.1">
    <property type="nucleotide sequence ID" value="XM_037296885.1"/>
</dbReference>
<sequence>MGQLDTLVSLATAPDLSIEKGAERGETGTDDRYVHFYNRPDAGLDIRPWYYFSNIAEAHPSTVEQLGLMPTHKPPSMNMPISCALLSLETCSLHNIGIGMHNVTISVTALKEPIMIYVVFTRMQVGFGTHEELGRAVADYEGADGPEDDE</sequence>
<protein>
    <submittedName>
        <fullName evidence="1">Uncharacterized protein</fullName>
    </submittedName>
</protein>
<keyword evidence="2" id="KW-1185">Reference proteome</keyword>
<dbReference type="AlphaFoldDB" id="A0A8H6F888"/>
<evidence type="ECO:0000313" key="1">
    <source>
        <dbReference type="EMBL" id="KAF6218631.1"/>
    </source>
</evidence>
<name>A0A8H6F888_9LECA</name>
<proteinExistence type="predicted"/>
<comment type="caution">
    <text evidence="1">The sequence shown here is derived from an EMBL/GenBank/DDBJ whole genome shotgun (WGS) entry which is preliminary data.</text>
</comment>
<dbReference type="EMBL" id="JACCJB010000022">
    <property type="protein sequence ID" value="KAF6218631.1"/>
    <property type="molecule type" value="Genomic_DNA"/>
</dbReference>
<gene>
    <name evidence="1" type="ORF">HO133_005982</name>
</gene>